<feature type="transmembrane region" description="Helical" evidence="8">
    <location>
        <begin position="21"/>
        <end position="41"/>
    </location>
</feature>
<evidence type="ECO:0000256" key="6">
    <source>
        <dbReference type="ARBA" id="ARBA00022989"/>
    </source>
</evidence>
<feature type="transmembrane region" description="Helical" evidence="8">
    <location>
        <begin position="250"/>
        <end position="276"/>
    </location>
</feature>
<evidence type="ECO:0000256" key="7">
    <source>
        <dbReference type="ARBA" id="ARBA00023136"/>
    </source>
</evidence>
<evidence type="ECO:0000256" key="3">
    <source>
        <dbReference type="ARBA" id="ARBA00022448"/>
    </source>
</evidence>
<dbReference type="PANTHER" id="PTHR30472:SF58">
    <property type="entry name" value="IRON(3+)-HYDROXAMATE IMPORT SYSTEM PERMEASE PROTEIN FHUB"/>
    <property type="match status" value="1"/>
</dbReference>
<evidence type="ECO:0000256" key="1">
    <source>
        <dbReference type="ARBA" id="ARBA00004651"/>
    </source>
</evidence>
<evidence type="ECO:0000256" key="5">
    <source>
        <dbReference type="ARBA" id="ARBA00022692"/>
    </source>
</evidence>
<dbReference type="GO" id="GO:0022857">
    <property type="term" value="F:transmembrane transporter activity"/>
    <property type="evidence" value="ECO:0007669"/>
    <property type="project" value="InterPro"/>
</dbReference>
<dbReference type="AlphaFoldDB" id="A0A1I3KBT6"/>
<dbReference type="STRING" id="46223.SAMN05421852_101402"/>
<sequence>MLRNHVQQTMGAAGRRARTGWILLVGIIGILLALAVSLVYGTKDLQLSTVWQALFAYDPDIKAHQIVQDIRFPRSLAAALIGAYLALSGAIMQALTRNPLAEPSLLGVSHGAAFALVVTIAFVPDISIVGATVSSMTGAGLAVLFVFVLASASNGNVTPVKLSLAGIATGMFLSSLTSSIALHFDVSKEMGFWYAGGLANMDWRAVKVLAVAGLFGILIVTALARALTLLHLGADVTKGLGIHVQAVKTLAVLAVLLLTGSSVAVSGAIGFVGLVVPHISRMLVGLNYRFSLPVSAVLGSLLLVLADVGARMINPPFETPVGVVTALIGVPFFLYLVRNEKGRTA</sequence>
<feature type="transmembrane region" description="Helical" evidence="8">
    <location>
        <begin position="208"/>
        <end position="230"/>
    </location>
</feature>
<name>A0A1I3KBT6_9BACL</name>
<evidence type="ECO:0000256" key="4">
    <source>
        <dbReference type="ARBA" id="ARBA00022475"/>
    </source>
</evidence>
<keyword evidence="5 8" id="KW-0812">Transmembrane</keyword>
<evidence type="ECO:0000313" key="9">
    <source>
        <dbReference type="EMBL" id="SFI69952.1"/>
    </source>
</evidence>
<evidence type="ECO:0000313" key="10">
    <source>
        <dbReference type="Proteomes" id="UP000199545"/>
    </source>
</evidence>
<keyword evidence="10" id="KW-1185">Reference proteome</keyword>
<feature type="transmembrane region" description="Helical" evidence="8">
    <location>
        <begin position="75"/>
        <end position="92"/>
    </location>
</feature>
<feature type="transmembrane region" description="Helical" evidence="8">
    <location>
        <begin position="128"/>
        <end position="150"/>
    </location>
</feature>
<comment type="subcellular location">
    <subcellularLocation>
        <location evidence="1">Cell membrane</location>
        <topology evidence="1">Multi-pass membrane protein</topology>
    </subcellularLocation>
</comment>
<dbReference type="InterPro" id="IPR037294">
    <property type="entry name" value="ABC_BtuC-like"/>
</dbReference>
<accession>A0A1I3KBT6</accession>
<keyword evidence="7 8" id="KW-0472">Membrane</keyword>
<dbReference type="EMBL" id="FORR01000001">
    <property type="protein sequence ID" value="SFI69952.1"/>
    <property type="molecule type" value="Genomic_DNA"/>
</dbReference>
<reference evidence="9 10" key="1">
    <citation type="submission" date="2016-10" db="EMBL/GenBank/DDBJ databases">
        <authorList>
            <person name="de Groot N.N."/>
        </authorList>
    </citation>
    <scope>NUCLEOTIDE SEQUENCE [LARGE SCALE GENOMIC DNA]</scope>
    <source>
        <strain evidence="9 10">DSM 44778</strain>
    </source>
</reference>
<feature type="transmembrane region" description="Helical" evidence="8">
    <location>
        <begin position="104"/>
        <end position="122"/>
    </location>
</feature>
<dbReference type="InterPro" id="IPR000522">
    <property type="entry name" value="ABC_transptr_permease_BtuC"/>
</dbReference>
<protein>
    <submittedName>
        <fullName evidence="9">Iron complex transport system permease protein</fullName>
    </submittedName>
</protein>
<comment type="similarity">
    <text evidence="2">Belongs to the binding-protein-dependent transport system permease family. FecCD subfamily.</text>
</comment>
<proteinExistence type="inferred from homology"/>
<dbReference type="GO" id="GO:0005886">
    <property type="term" value="C:plasma membrane"/>
    <property type="evidence" value="ECO:0007669"/>
    <property type="project" value="UniProtKB-SubCell"/>
</dbReference>
<keyword evidence="6 8" id="KW-1133">Transmembrane helix</keyword>
<gene>
    <name evidence="9" type="ORF">SAMN05421852_101402</name>
</gene>
<evidence type="ECO:0000256" key="2">
    <source>
        <dbReference type="ARBA" id="ARBA00007935"/>
    </source>
</evidence>
<dbReference type="FunFam" id="1.10.3470.10:FF:000001">
    <property type="entry name" value="Vitamin B12 ABC transporter permease BtuC"/>
    <property type="match status" value="1"/>
</dbReference>
<dbReference type="GO" id="GO:0033214">
    <property type="term" value="P:siderophore-iron import into cell"/>
    <property type="evidence" value="ECO:0007669"/>
    <property type="project" value="TreeGrafter"/>
</dbReference>
<keyword evidence="4" id="KW-1003">Cell membrane</keyword>
<dbReference type="PANTHER" id="PTHR30472">
    <property type="entry name" value="FERRIC ENTEROBACTIN TRANSPORT SYSTEM PERMEASE PROTEIN"/>
    <property type="match status" value="1"/>
</dbReference>
<feature type="transmembrane region" description="Helical" evidence="8">
    <location>
        <begin position="162"/>
        <end position="184"/>
    </location>
</feature>
<dbReference type="CDD" id="cd06550">
    <property type="entry name" value="TM_ABC_iron-siderophores_like"/>
    <property type="match status" value="1"/>
</dbReference>
<dbReference type="Pfam" id="PF01032">
    <property type="entry name" value="FecCD"/>
    <property type="match status" value="1"/>
</dbReference>
<organism evidence="9 10">
    <name type="scientific">Thermoflavimicrobium dichotomicum</name>
    <dbReference type="NCBI Taxonomy" id="46223"/>
    <lineage>
        <taxon>Bacteria</taxon>
        <taxon>Bacillati</taxon>
        <taxon>Bacillota</taxon>
        <taxon>Bacilli</taxon>
        <taxon>Bacillales</taxon>
        <taxon>Thermoactinomycetaceae</taxon>
        <taxon>Thermoflavimicrobium</taxon>
    </lineage>
</organism>
<dbReference type="Proteomes" id="UP000199545">
    <property type="component" value="Unassembled WGS sequence"/>
</dbReference>
<evidence type="ECO:0000256" key="8">
    <source>
        <dbReference type="SAM" id="Phobius"/>
    </source>
</evidence>
<feature type="transmembrane region" description="Helical" evidence="8">
    <location>
        <begin position="320"/>
        <end position="337"/>
    </location>
</feature>
<dbReference type="Gene3D" id="1.10.3470.10">
    <property type="entry name" value="ABC transporter involved in vitamin B12 uptake, BtuC"/>
    <property type="match status" value="1"/>
</dbReference>
<dbReference type="SUPFAM" id="SSF81345">
    <property type="entry name" value="ABC transporter involved in vitamin B12 uptake, BtuC"/>
    <property type="match status" value="1"/>
</dbReference>
<keyword evidence="3" id="KW-0813">Transport</keyword>